<reference evidence="3" key="1">
    <citation type="submission" date="2018-12" db="EMBL/GenBank/DDBJ databases">
        <authorList>
            <person name="Yazar S."/>
        </authorList>
    </citation>
    <scope>NUCLEOTIDE SEQUENCE [LARGE SCALE GENOMIC DNA]</scope>
</reference>
<keyword evidence="1" id="KW-0812">Transmembrane</keyword>
<evidence type="ECO:0000313" key="2">
    <source>
        <dbReference type="Ensembl" id="ENSVURP00010027396.1"/>
    </source>
</evidence>
<dbReference type="Proteomes" id="UP000314987">
    <property type="component" value="Unassembled WGS sequence"/>
</dbReference>
<feature type="transmembrane region" description="Helical" evidence="1">
    <location>
        <begin position="50"/>
        <end position="71"/>
    </location>
</feature>
<protein>
    <recommendedName>
        <fullName evidence="4">Small integral membrane protein 1 (Vel blood group)</fullName>
    </recommendedName>
</protein>
<reference evidence="2" key="3">
    <citation type="submission" date="2025-09" db="UniProtKB">
        <authorList>
            <consortium name="Ensembl"/>
        </authorList>
    </citation>
    <scope>IDENTIFICATION</scope>
</reference>
<evidence type="ECO:0000256" key="1">
    <source>
        <dbReference type="SAM" id="Phobius"/>
    </source>
</evidence>
<dbReference type="PANTHER" id="PTHR38503">
    <property type="entry name" value="SMALL INTEGRAL MEMBRANE PROTEIN 1"/>
    <property type="match status" value="1"/>
</dbReference>
<dbReference type="GeneTree" id="ENSGT00520000060291"/>
<evidence type="ECO:0000313" key="3">
    <source>
        <dbReference type="Proteomes" id="UP000314987"/>
    </source>
</evidence>
<dbReference type="Ensembl" id="ENSVURT00010031201.1">
    <property type="protein sequence ID" value="ENSVURP00010027396.1"/>
    <property type="gene ID" value="ENSVURG00010020969.1"/>
</dbReference>
<dbReference type="OMA" id="SRWENSH"/>
<dbReference type="Pfam" id="PF15875">
    <property type="entry name" value="DUF4731"/>
    <property type="match status" value="1"/>
</dbReference>
<reference evidence="2" key="2">
    <citation type="submission" date="2025-08" db="UniProtKB">
        <authorList>
            <consortium name="Ensembl"/>
        </authorList>
    </citation>
    <scope>IDENTIFICATION</scope>
</reference>
<keyword evidence="1" id="KW-1133">Transmembrane helix</keyword>
<proteinExistence type="predicted"/>
<organism evidence="2 3">
    <name type="scientific">Vombatus ursinus</name>
    <name type="common">Common wombat</name>
    <dbReference type="NCBI Taxonomy" id="29139"/>
    <lineage>
        <taxon>Eukaryota</taxon>
        <taxon>Metazoa</taxon>
        <taxon>Chordata</taxon>
        <taxon>Craniata</taxon>
        <taxon>Vertebrata</taxon>
        <taxon>Euteleostomi</taxon>
        <taxon>Mammalia</taxon>
        <taxon>Metatheria</taxon>
        <taxon>Diprotodontia</taxon>
        <taxon>Vombatidae</taxon>
        <taxon>Vombatus</taxon>
    </lineage>
</organism>
<keyword evidence="1" id="KW-0472">Membrane</keyword>
<dbReference type="AlphaFoldDB" id="A0A4X2M0I0"/>
<sequence>MEVQESSIQYNRWSNSQDEVSVNMSTLEGVDCEQICTKLCTGKLGIAMKVAGGIVLFWVIFMIGYVTGYYIHKCK</sequence>
<evidence type="ECO:0008006" key="4">
    <source>
        <dbReference type="Google" id="ProtNLM"/>
    </source>
</evidence>
<dbReference type="PANTHER" id="PTHR38503:SF1">
    <property type="entry name" value="SMALL INTEGRAL MEMBRANE PROTEIN 1"/>
    <property type="match status" value="1"/>
</dbReference>
<name>A0A4X2M0I0_VOMUR</name>
<accession>A0A4X2M0I0</accession>
<dbReference type="InterPro" id="IPR031744">
    <property type="entry name" value="SMIM1"/>
</dbReference>
<keyword evidence="3" id="KW-1185">Reference proteome</keyword>